<dbReference type="GO" id="GO:0005525">
    <property type="term" value="F:GTP binding"/>
    <property type="evidence" value="ECO:0007669"/>
    <property type="project" value="UniProtKB-KW"/>
</dbReference>
<dbReference type="PANTHER" id="PTHR10218">
    <property type="entry name" value="GTP-BINDING PROTEIN ALPHA SUBUNIT"/>
    <property type="match status" value="1"/>
</dbReference>
<keyword evidence="4 10" id="KW-0460">Magnesium</keyword>
<accession>G0WGL3</accession>
<dbReference type="PRINTS" id="PR00318">
    <property type="entry name" value="GPROTEINA"/>
</dbReference>
<dbReference type="GO" id="GO:0005834">
    <property type="term" value="C:heterotrimeric G-protein complex"/>
    <property type="evidence" value="ECO:0007669"/>
    <property type="project" value="EnsemblFungi"/>
</dbReference>
<dbReference type="InterPro" id="IPR027417">
    <property type="entry name" value="P-loop_NTPase"/>
</dbReference>
<dbReference type="PROSITE" id="PS51882">
    <property type="entry name" value="G_ALPHA"/>
    <property type="match status" value="1"/>
</dbReference>
<dbReference type="SUPFAM" id="SSF52540">
    <property type="entry name" value="P-loop containing nucleoside triphosphate hydrolases"/>
    <property type="match status" value="1"/>
</dbReference>
<dbReference type="OrthoDB" id="5817230at2759"/>
<evidence type="ECO:0000256" key="8">
    <source>
        <dbReference type="ARBA" id="ARBA00023288"/>
    </source>
</evidence>
<dbReference type="FunFam" id="3.40.50.300:FF:000181">
    <property type="entry name" value="Guanine nucleotide-binding protein subunit alpha"/>
    <property type="match status" value="1"/>
</dbReference>
<feature type="binding site" evidence="9">
    <location>
        <begin position="330"/>
        <end position="336"/>
    </location>
    <ligand>
        <name>GTP</name>
        <dbReference type="ChEBI" id="CHEBI:37565"/>
    </ligand>
</feature>
<feature type="binding site" evidence="9">
    <location>
        <begin position="425"/>
        <end position="428"/>
    </location>
    <ligand>
        <name>GTP</name>
        <dbReference type="ChEBI" id="CHEBI:37565"/>
    </ligand>
</feature>
<evidence type="ECO:0000256" key="4">
    <source>
        <dbReference type="ARBA" id="ARBA00022842"/>
    </source>
</evidence>
<feature type="compositionally biased region" description="Low complexity" evidence="11">
    <location>
        <begin position="50"/>
        <end position="64"/>
    </location>
</feature>
<feature type="compositionally biased region" description="Basic and acidic residues" evidence="11">
    <location>
        <begin position="1"/>
        <end position="10"/>
    </location>
</feature>
<dbReference type="InterPro" id="IPR011025">
    <property type="entry name" value="GproteinA_insert"/>
</dbReference>
<protein>
    <recommendedName>
        <fullName evidence="14">Guanine nucleotide-binding protein alpha-2 subunit</fullName>
    </recommendedName>
</protein>
<feature type="binding site" evidence="9">
    <location>
        <position position="480"/>
    </location>
    <ligand>
        <name>GTP</name>
        <dbReference type="ChEBI" id="CHEBI:37565"/>
    </ligand>
</feature>
<dbReference type="STRING" id="1071378.G0WGL3"/>
<keyword evidence="13" id="KW-1185">Reference proteome</keyword>
<feature type="compositionally biased region" description="Polar residues" evidence="11">
    <location>
        <begin position="22"/>
        <end position="32"/>
    </location>
</feature>
<dbReference type="Gene3D" id="3.40.50.300">
    <property type="entry name" value="P-loop containing nucleotide triphosphate hydrolases"/>
    <property type="match status" value="2"/>
</dbReference>
<dbReference type="GO" id="GO:0046872">
    <property type="term" value="F:metal ion binding"/>
    <property type="evidence" value="ECO:0007669"/>
    <property type="project" value="UniProtKB-KW"/>
</dbReference>
<dbReference type="InterPro" id="IPR001019">
    <property type="entry name" value="Gprotein_alpha_su"/>
</dbReference>
<organism evidence="12 13">
    <name type="scientific">Naumovozyma dairenensis (strain ATCC 10597 / BCRC 20456 / CBS 421 / NBRC 0211 / NRRL Y-12639)</name>
    <name type="common">Saccharomyces dairenensis</name>
    <dbReference type="NCBI Taxonomy" id="1071378"/>
    <lineage>
        <taxon>Eukaryota</taxon>
        <taxon>Fungi</taxon>
        <taxon>Dikarya</taxon>
        <taxon>Ascomycota</taxon>
        <taxon>Saccharomycotina</taxon>
        <taxon>Saccharomycetes</taxon>
        <taxon>Saccharomycetales</taxon>
        <taxon>Saccharomycetaceae</taxon>
        <taxon>Naumovozyma</taxon>
    </lineage>
</organism>
<keyword evidence="5 9" id="KW-0342">GTP-binding</keyword>
<feature type="binding site" evidence="10">
    <location>
        <position position="133"/>
    </location>
    <ligand>
        <name>Mg(2+)</name>
        <dbReference type="ChEBI" id="CHEBI:18420"/>
    </ligand>
</feature>
<evidence type="ECO:0000256" key="6">
    <source>
        <dbReference type="ARBA" id="ARBA00023139"/>
    </source>
</evidence>
<evidence type="ECO:0000256" key="11">
    <source>
        <dbReference type="SAM" id="MobiDB-lite"/>
    </source>
</evidence>
<feature type="binding site" evidence="9">
    <location>
        <begin position="129"/>
        <end position="134"/>
    </location>
    <ligand>
        <name>GTP</name>
        <dbReference type="ChEBI" id="CHEBI:37565"/>
    </ligand>
</feature>
<dbReference type="Gene3D" id="1.10.400.10">
    <property type="entry name" value="GI Alpha 1, domain 2-like"/>
    <property type="match status" value="1"/>
</dbReference>
<feature type="binding site" evidence="9">
    <location>
        <begin position="356"/>
        <end position="360"/>
    </location>
    <ligand>
        <name>GTP</name>
        <dbReference type="ChEBI" id="CHEBI:37565"/>
    </ligand>
</feature>
<evidence type="ECO:0000256" key="9">
    <source>
        <dbReference type="PIRSR" id="PIRSR601019-1"/>
    </source>
</evidence>
<evidence type="ECO:0000256" key="5">
    <source>
        <dbReference type="ARBA" id="ARBA00023134"/>
    </source>
</evidence>
<evidence type="ECO:0000313" key="13">
    <source>
        <dbReference type="Proteomes" id="UP000000689"/>
    </source>
</evidence>
<dbReference type="SUPFAM" id="SSF47895">
    <property type="entry name" value="Transducin (alpha subunit), insertion domain"/>
    <property type="match status" value="1"/>
</dbReference>
<dbReference type="GO" id="GO:0005737">
    <property type="term" value="C:cytoplasm"/>
    <property type="evidence" value="ECO:0007669"/>
    <property type="project" value="EnsemblFungi"/>
</dbReference>
<proteinExistence type="predicted"/>
<dbReference type="Pfam" id="PF00503">
    <property type="entry name" value="G-alpha"/>
    <property type="match status" value="1"/>
</dbReference>
<dbReference type="EMBL" id="HE580276">
    <property type="protein sequence ID" value="CCD26941.1"/>
    <property type="molecule type" value="Genomic_DNA"/>
</dbReference>
<gene>
    <name evidence="12" type="primary">NDAI0J00490</name>
    <name evidence="12" type="ordered locus">NDAI_0J00490</name>
</gene>
<evidence type="ECO:0000256" key="10">
    <source>
        <dbReference type="PIRSR" id="PIRSR601019-2"/>
    </source>
</evidence>
<dbReference type="OMA" id="LRIHYVC"/>
<evidence type="ECO:0000256" key="7">
    <source>
        <dbReference type="ARBA" id="ARBA00023224"/>
    </source>
</evidence>
<dbReference type="RefSeq" id="XP_003672184.1">
    <property type="nucleotide sequence ID" value="XM_003672136.1"/>
</dbReference>
<evidence type="ECO:0000313" key="12">
    <source>
        <dbReference type="EMBL" id="CCD26941.1"/>
    </source>
</evidence>
<feature type="region of interest" description="Disordered" evidence="11">
    <location>
        <begin position="1"/>
        <end position="118"/>
    </location>
</feature>
<feature type="binding site" evidence="10">
    <location>
        <position position="336"/>
    </location>
    <ligand>
        <name>Mg(2+)</name>
        <dbReference type="ChEBI" id="CHEBI:18420"/>
    </ligand>
</feature>
<dbReference type="GO" id="GO:0000122">
    <property type="term" value="P:negative regulation of transcription by RNA polymerase II"/>
    <property type="evidence" value="ECO:0007669"/>
    <property type="project" value="EnsemblFungi"/>
</dbReference>
<dbReference type="GO" id="GO:0010619">
    <property type="term" value="P:adenylate cyclase-activating glucose-activated G protein-coupled receptor signaling pathway"/>
    <property type="evidence" value="ECO:0007669"/>
    <property type="project" value="EnsemblFungi"/>
</dbReference>
<dbReference type="PRINTS" id="PR01241">
    <property type="entry name" value="GPROTEINAFNG"/>
</dbReference>
<feature type="binding site" evidence="9">
    <location>
        <begin position="305"/>
        <end position="306"/>
    </location>
    <ligand>
        <name>GTP</name>
        <dbReference type="ChEBI" id="CHEBI:37565"/>
    </ligand>
</feature>
<dbReference type="GO" id="GO:0010515">
    <property type="term" value="P:negative regulation of induction of conjugation with cellular fusion"/>
    <property type="evidence" value="ECO:0007669"/>
    <property type="project" value="EnsemblFungi"/>
</dbReference>
<name>G0WGL3_NAUDC</name>
<keyword evidence="1" id="KW-0519">Myristate</keyword>
<dbReference type="GO" id="GO:0001403">
    <property type="term" value="P:invasive growth in response to glucose limitation"/>
    <property type="evidence" value="ECO:0007669"/>
    <property type="project" value="EnsemblFungi"/>
</dbReference>
<dbReference type="AlphaFoldDB" id="G0WGL3"/>
<dbReference type="CDD" id="cd00066">
    <property type="entry name" value="G-alpha"/>
    <property type="match status" value="1"/>
</dbReference>
<dbReference type="SMART" id="SM00275">
    <property type="entry name" value="G_alpha"/>
    <property type="match status" value="1"/>
</dbReference>
<dbReference type="GO" id="GO:0001664">
    <property type="term" value="F:G protein-coupled receptor binding"/>
    <property type="evidence" value="ECO:0007669"/>
    <property type="project" value="InterPro"/>
</dbReference>
<dbReference type="Proteomes" id="UP000000689">
    <property type="component" value="Chromosome 10"/>
</dbReference>
<evidence type="ECO:0000256" key="1">
    <source>
        <dbReference type="ARBA" id="ARBA00022707"/>
    </source>
</evidence>
<evidence type="ECO:0000256" key="2">
    <source>
        <dbReference type="ARBA" id="ARBA00022723"/>
    </source>
</evidence>
<dbReference type="GO" id="GO:0031683">
    <property type="term" value="F:G-protein beta/gamma-subunit complex binding"/>
    <property type="evidence" value="ECO:0007669"/>
    <property type="project" value="InterPro"/>
</dbReference>
<dbReference type="GeneID" id="11494121"/>
<dbReference type="GO" id="GO:0010856">
    <property type="term" value="F:adenylate cyclase activator activity"/>
    <property type="evidence" value="ECO:0007669"/>
    <property type="project" value="EnsemblFungi"/>
</dbReference>
<reference evidence="12 13" key="1">
    <citation type="journal article" date="2011" name="Proc. Natl. Acad. Sci. U.S.A.">
        <title>Evolutionary erosion of yeast sex chromosomes by mating-type switching accidents.</title>
        <authorList>
            <person name="Gordon J.L."/>
            <person name="Armisen D."/>
            <person name="Proux-Wera E."/>
            <person name="Oheigeartaigh S.S."/>
            <person name="Byrne K.P."/>
            <person name="Wolfe K.H."/>
        </authorList>
    </citation>
    <scope>NUCLEOTIDE SEQUENCE [LARGE SCALE GENOMIC DNA]</scope>
    <source>
        <strain evidence="13">ATCC 10597 / BCRC 20456 / CBS 421 / NBRC 0211 / NRRL Y-12639</strain>
    </source>
</reference>
<feature type="region of interest" description="Disordered" evidence="11">
    <location>
        <begin position="200"/>
        <end position="264"/>
    </location>
</feature>
<dbReference type="InterPro" id="IPR002975">
    <property type="entry name" value="Fungi_Gprotein_alpha"/>
</dbReference>
<keyword evidence="8" id="KW-0449">Lipoprotein</keyword>
<feature type="compositionally biased region" description="Acidic residues" evidence="11">
    <location>
        <begin position="206"/>
        <end position="226"/>
    </location>
</feature>
<evidence type="ECO:0008006" key="14">
    <source>
        <dbReference type="Google" id="ProtNLM"/>
    </source>
</evidence>
<keyword evidence="6" id="KW-0564">Palmitate</keyword>
<dbReference type="GO" id="GO:0030437">
    <property type="term" value="P:ascospore formation"/>
    <property type="evidence" value="ECO:0007669"/>
    <property type="project" value="EnsemblFungi"/>
</dbReference>
<keyword evidence="3 9" id="KW-0547">Nucleotide-binding</keyword>
<sequence length="508" mass="58110">MGLCGSKEDVTNNQQQQNATNSKKPNAIPNQKQRQRQTHIKDTTINTIANNSQKNNNNNNNNNNKVATVAGPPTTTKLVTKITKKSPSQIEQENKIEKSKINSYKKNASSSSSSSSDKETKVLLLGAGESGKSTILQQLKILHGSGFSHDELLEFIPIIYNNLLEIGNDLIIAREKFNIPIESSSSSSVTLIDIEKFKEFALEPDNGTDEDEDEDDDDENDDEDEDKNDKHTKEEEDNIEIRSNSNDDDDDDNNNNNDPKKQKTRIKMISEFPMEIANFLKALWNLKTTQDLIKSNHRSDFYLMDSGQYFMKNLDRIVQPGYIPNVQDILRSRHKTSGIFDLRINMTSNLKLHLFDVGGQRSERKKWIHCFDNVTLIIYCISLSEYDQFLIEDSSQNRFQESLILFENIINSRWFARTSVILFLNKIDLFAEKLKKIPLETYFPDYTGGQDINKATKYILWRFMQLNRANLTIYPHVTQATDTSNVKLVFAAIKETILENSLKDTGVL</sequence>
<dbReference type="GO" id="GO:0003924">
    <property type="term" value="F:GTPase activity"/>
    <property type="evidence" value="ECO:0007669"/>
    <property type="project" value="EnsemblFungi"/>
</dbReference>
<dbReference type="HOGENOM" id="CLU_014184_0_2_1"/>
<evidence type="ECO:0000256" key="3">
    <source>
        <dbReference type="ARBA" id="ARBA00022741"/>
    </source>
</evidence>
<feature type="compositionally biased region" description="Low complexity" evidence="11">
    <location>
        <begin position="11"/>
        <end position="21"/>
    </location>
</feature>
<dbReference type="PANTHER" id="PTHR10218:SF369">
    <property type="entry name" value="GUANINE NUCLEOTIDE-BINDING PROTEIN ALPHA-2 SUBUNIT"/>
    <property type="match status" value="1"/>
</dbReference>
<dbReference type="KEGG" id="ndi:NDAI_0J00490"/>
<feature type="compositionally biased region" description="Low complexity" evidence="11">
    <location>
        <begin position="101"/>
        <end position="115"/>
    </location>
</feature>
<dbReference type="GO" id="GO:0007124">
    <property type="term" value="P:pseudohyphal growth"/>
    <property type="evidence" value="ECO:0007669"/>
    <property type="project" value="EnsemblFungi"/>
</dbReference>
<keyword evidence="2 10" id="KW-0479">Metal-binding</keyword>
<keyword evidence="7" id="KW-0807">Transducer</keyword>
<dbReference type="eggNOG" id="KOG0082">
    <property type="taxonomic scope" value="Eukaryota"/>
</dbReference>